<protein>
    <submittedName>
        <fullName evidence="9">Inner-membrane translocator</fullName>
    </submittedName>
</protein>
<evidence type="ECO:0000256" key="1">
    <source>
        <dbReference type="ARBA" id="ARBA00004651"/>
    </source>
</evidence>
<accession>A0ABN8JDG0</accession>
<dbReference type="RefSeq" id="WP_254016768.1">
    <property type="nucleotide sequence ID" value="NZ_CAKXZT010000035.1"/>
</dbReference>
<keyword evidence="5 8" id="KW-0812">Transmembrane</keyword>
<comment type="caution">
    <text evidence="9">The sequence shown here is derived from an EMBL/GenBank/DDBJ whole genome shotgun (WGS) entry which is preliminary data.</text>
</comment>
<dbReference type="EMBL" id="CAKXZT010000035">
    <property type="protein sequence ID" value="CAH2396168.1"/>
    <property type="molecule type" value="Genomic_DNA"/>
</dbReference>
<feature type="transmembrane region" description="Helical" evidence="8">
    <location>
        <begin position="274"/>
        <end position="296"/>
    </location>
</feature>
<dbReference type="PANTHER" id="PTHR32196:SF21">
    <property type="entry name" value="ABC TRANSPORTER PERMEASE PROTEIN YPHD-RELATED"/>
    <property type="match status" value="1"/>
</dbReference>
<feature type="transmembrane region" description="Helical" evidence="8">
    <location>
        <begin position="302"/>
        <end position="321"/>
    </location>
</feature>
<feature type="transmembrane region" description="Helical" evidence="8">
    <location>
        <begin position="219"/>
        <end position="242"/>
    </location>
</feature>
<evidence type="ECO:0000256" key="7">
    <source>
        <dbReference type="ARBA" id="ARBA00023136"/>
    </source>
</evidence>
<keyword evidence="3" id="KW-1003">Cell membrane</keyword>
<evidence type="ECO:0000256" key="4">
    <source>
        <dbReference type="ARBA" id="ARBA00022519"/>
    </source>
</evidence>
<feature type="transmembrane region" description="Helical" evidence="8">
    <location>
        <begin position="54"/>
        <end position="73"/>
    </location>
</feature>
<evidence type="ECO:0000256" key="6">
    <source>
        <dbReference type="ARBA" id="ARBA00022989"/>
    </source>
</evidence>
<organism evidence="9 10">
    <name type="scientific">Mesorhizobium escarrei</name>
    <dbReference type="NCBI Taxonomy" id="666018"/>
    <lineage>
        <taxon>Bacteria</taxon>
        <taxon>Pseudomonadati</taxon>
        <taxon>Pseudomonadota</taxon>
        <taxon>Alphaproteobacteria</taxon>
        <taxon>Hyphomicrobiales</taxon>
        <taxon>Phyllobacteriaceae</taxon>
        <taxon>Mesorhizobium</taxon>
    </lineage>
</organism>
<dbReference type="CDD" id="cd06579">
    <property type="entry name" value="TM_PBP1_transp_AraH_like"/>
    <property type="match status" value="1"/>
</dbReference>
<evidence type="ECO:0000256" key="3">
    <source>
        <dbReference type="ARBA" id="ARBA00022475"/>
    </source>
</evidence>
<evidence type="ECO:0000313" key="9">
    <source>
        <dbReference type="EMBL" id="CAH2396168.1"/>
    </source>
</evidence>
<evidence type="ECO:0000256" key="8">
    <source>
        <dbReference type="SAM" id="Phobius"/>
    </source>
</evidence>
<keyword evidence="2" id="KW-0813">Transport</keyword>
<feature type="transmembrane region" description="Helical" evidence="8">
    <location>
        <begin position="132"/>
        <end position="150"/>
    </location>
</feature>
<proteinExistence type="predicted"/>
<feature type="transmembrane region" description="Helical" evidence="8">
    <location>
        <begin position="82"/>
        <end position="102"/>
    </location>
</feature>
<dbReference type="Proteomes" id="UP001153050">
    <property type="component" value="Unassembled WGS sequence"/>
</dbReference>
<sequence>MIADIARISRLRGSRSLNFLSSKALGASVVLIILVPLFGVFAGGFLSPHNLVNIALQSSILLLIALPMTLVILTEGLDLSSGALLSLCGVVLALLLVAGYSIPVATLAAMAVGLLFGILNGFCVANLGMPPFVVTLGTLGMAQGLALALADGNAVSGLGPEIEAFSAFRFFGLPVLVLIAIAAYGIFHLVLYRTTFGRYVIAVGGNAEALRLSGVSVRLVHGAVFAISGATAGFAALCMIARTNAGHPTIALGMEFDAIAAVVLGGTSFERGNGWLFGTVLGVLAIGVLRNGLNLIGVDTSLQLVAIGALVIAVLLVERLASERSV</sequence>
<reference evidence="9 10" key="1">
    <citation type="submission" date="2022-03" db="EMBL/GenBank/DDBJ databases">
        <authorList>
            <person name="Brunel B."/>
        </authorList>
    </citation>
    <scope>NUCLEOTIDE SEQUENCE [LARGE SCALE GENOMIC DNA]</scope>
    <source>
        <strain evidence="9">STM5069sample</strain>
    </source>
</reference>
<keyword evidence="4" id="KW-0997">Cell inner membrane</keyword>
<gene>
    <name evidence="9" type="ORF">MES5069_130088</name>
</gene>
<name>A0ABN8JDG0_9HYPH</name>
<keyword evidence="7 8" id="KW-0472">Membrane</keyword>
<keyword evidence="10" id="KW-1185">Reference proteome</keyword>
<feature type="transmembrane region" description="Helical" evidence="8">
    <location>
        <begin position="248"/>
        <end position="267"/>
    </location>
</feature>
<keyword evidence="6 8" id="KW-1133">Transmembrane helix</keyword>
<evidence type="ECO:0000313" key="10">
    <source>
        <dbReference type="Proteomes" id="UP001153050"/>
    </source>
</evidence>
<dbReference type="PANTHER" id="PTHR32196">
    <property type="entry name" value="ABC TRANSPORTER PERMEASE PROTEIN YPHD-RELATED-RELATED"/>
    <property type="match status" value="1"/>
</dbReference>
<feature type="transmembrane region" description="Helical" evidence="8">
    <location>
        <begin position="20"/>
        <end position="42"/>
    </location>
</feature>
<feature type="transmembrane region" description="Helical" evidence="8">
    <location>
        <begin position="170"/>
        <end position="191"/>
    </location>
</feature>
<feature type="transmembrane region" description="Helical" evidence="8">
    <location>
        <begin position="108"/>
        <end position="125"/>
    </location>
</feature>
<comment type="subcellular location">
    <subcellularLocation>
        <location evidence="1">Cell membrane</location>
        <topology evidence="1">Multi-pass membrane protein</topology>
    </subcellularLocation>
</comment>
<dbReference type="Pfam" id="PF02653">
    <property type="entry name" value="BPD_transp_2"/>
    <property type="match status" value="1"/>
</dbReference>
<dbReference type="InterPro" id="IPR001851">
    <property type="entry name" value="ABC_transp_permease"/>
</dbReference>
<evidence type="ECO:0000256" key="2">
    <source>
        <dbReference type="ARBA" id="ARBA00022448"/>
    </source>
</evidence>
<evidence type="ECO:0000256" key="5">
    <source>
        <dbReference type="ARBA" id="ARBA00022692"/>
    </source>
</evidence>